<comment type="subunit">
    <text evidence="8">Homodimer.</text>
</comment>
<dbReference type="PROSITE" id="PS50076">
    <property type="entry name" value="DNAJ_2"/>
    <property type="match status" value="1"/>
</dbReference>
<accession>A0A2H0UGJ0</accession>
<evidence type="ECO:0000256" key="8">
    <source>
        <dbReference type="HAMAP-Rule" id="MF_01152"/>
    </source>
</evidence>
<dbReference type="Proteomes" id="UP000229315">
    <property type="component" value="Unassembled WGS sequence"/>
</dbReference>
<dbReference type="FunFam" id="2.60.260.20:FF:000013">
    <property type="entry name" value="DnaJ subfamily B member 11"/>
    <property type="match status" value="1"/>
</dbReference>
<reference evidence="13" key="1">
    <citation type="submission" date="2017-09" db="EMBL/GenBank/DDBJ databases">
        <title>Depth-based differentiation of microbial function through sediment-hosted aquifers and enrichment of novel symbionts in the deep terrestrial subsurface.</title>
        <authorList>
            <person name="Probst A.J."/>
            <person name="Ladd B."/>
            <person name="Jarett J.K."/>
            <person name="Geller-Mcgrath D.E."/>
            <person name="Sieber C.M.K."/>
            <person name="Emerson J.B."/>
            <person name="Anantharaman K."/>
            <person name="Thomas B.C."/>
            <person name="Malmstrom R."/>
            <person name="Stieglmeier M."/>
            <person name="Klingl A."/>
            <person name="Woyke T."/>
            <person name="Ryan C.M."/>
            <person name="Banfield J.F."/>
        </authorList>
    </citation>
    <scope>NUCLEOTIDE SEQUENCE [LARGE SCALE GENOMIC DNA]</scope>
</reference>
<dbReference type="InterPro" id="IPR001623">
    <property type="entry name" value="DnaJ_domain"/>
</dbReference>
<dbReference type="AlphaFoldDB" id="A0A2H0UGJ0"/>
<dbReference type="PANTHER" id="PTHR43096">
    <property type="entry name" value="DNAJ HOMOLOG 1, MITOCHONDRIAL-RELATED"/>
    <property type="match status" value="1"/>
</dbReference>
<dbReference type="InterPro" id="IPR012724">
    <property type="entry name" value="DnaJ"/>
</dbReference>
<protein>
    <recommendedName>
        <fullName evidence="7 8">Chaperone protein DnaJ</fullName>
    </recommendedName>
</protein>
<dbReference type="Pfam" id="PF00684">
    <property type="entry name" value="DnaJ_CXXCXGXG"/>
    <property type="match status" value="1"/>
</dbReference>
<organism evidence="12 13">
    <name type="scientific">Candidatus Kaiserbacteria bacterium CG10_big_fil_rev_8_21_14_0_10_45_20</name>
    <dbReference type="NCBI Taxonomy" id="1974607"/>
    <lineage>
        <taxon>Bacteria</taxon>
        <taxon>Candidatus Kaiseribacteriota</taxon>
    </lineage>
</organism>
<feature type="binding site" evidence="8">
    <location>
        <position position="198"/>
    </location>
    <ligand>
        <name>Zn(2+)</name>
        <dbReference type="ChEBI" id="CHEBI:29105"/>
        <label>2</label>
    </ligand>
</feature>
<keyword evidence="2 8" id="KW-0677">Repeat</keyword>
<dbReference type="HAMAP" id="MF_01152">
    <property type="entry name" value="DnaJ"/>
    <property type="match status" value="1"/>
</dbReference>
<evidence type="ECO:0000256" key="5">
    <source>
        <dbReference type="ARBA" id="ARBA00023186"/>
    </source>
</evidence>
<feature type="binding site" evidence="8">
    <location>
        <position position="212"/>
    </location>
    <ligand>
        <name>Zn(2+)</name>
        <dbReference type="ChEBI" id="CHEBI:29105"/>
        <label>1</label>
    </ligand>
</feature>
<evidence type="ECO:0000256" key="4">
    <source>
        <dbReference type="ARBA" id="ARBA00022833"/>
    </source>
</evidence>
<dbReference type="PANTHER" id="PTHR43096:SF10">
    <property type="entry name" value="CHAPERONE PROTEIN DNAJ A6, CHLOROPLASTIC"/>
    <property type="match status" value="1"/>
</dbReference>
<feature type="binding site" evidence="8">
    <location>
        <position position="155"/>
    </location>
    <ligand>
        <name>Zn(2+)</name>
        <dbReference type="ChEBI" id="CHEBI:29105"/>
        <label>1</label>
    </ligand>
</feature>
<sequence>MSKDYYQILGVEKKASKEEIKKAFRKMAHKYHPDKKGGDEVKFKEANEAYTVLSDDKKRAEYDSYGRVFSGAGGQPGGAGFDGFDFSQFNGFGGAQGFDVNIDDLFGGFSDIFGGGQRTQRGRDISIDIELSFKESIFGVTRKVLITKDSACTRCAGSGAEPKTGTKTCTTCNGKGQVMESRKSPFGVFQTVSTCNTCHGRRVVPEKPCTTCKGSGVERREEEISIAIPSGIDNGQVIRMAGAGEAVAGGRAGDLYIKVHVTPDERYHKEGFNLVTDLSIKITDALLGSEYTLETLDGKTKITIPQLRSADEILRIKGKGVPMESGRRGDLLIRLKVEFPQKLSKSAKGFVEKLKEEGI</sequence>
<keyword evidence="8" id="KW-0235">DNA replication</keyword>
<feature type="zinc finger region" description="CR-type" evidence="9">
    <location>
        <begin position="139"/>
        <end position="221"/>
    </location>
</feature>
<evidence type="ECO:0000256" key="1">
    <source>
        <dbReference type="ARBA" id="ARBA00022723"/>
    </source>
</evidence>
<dbReference type="GO" id="GO:0009408">
    <property type="term" value="P:response to heat"/>
    <property type="evidence" value="ECO:0007669"/>
    <property type="project" value="InterPro"/>
</dbReference>
<dbReference type="Gene3D" id="1.10.287.110">
    <property type="entry name" value="DnaJ domain"/>
    <property type="match status" value="1"/>
</dbReference>
<feature type="binding site" evidence="8">
    <location>
        <position position="209"/>
    </location>
    <ligand>
        <name>Zn(2+)</name>
        <dbReference type="ChEBI" id="CHEBI:29105"/>
        <label>1</label>
    </ligand>
</feature>
<dbReference type="NCBIfam" id="NF008035">
    <property type="entry name" value="PRK10767.1"/>
    <property type="match status" value="1"/>
</dbReference>
<evidence type="ECO:0000259" key="10">
    <source>
        <dbReference type="PROSITE" id="PS50076"/>
    </source>
</evidence>
<comment type="caution">
    <text evidence="8">Lacks conserved residue(s) required for the propagation of feature annotation.</text>
</comment>
<comment type="caution">
    <text evidence="12">The sequence shown here is derived from an EMBL/GenBank/DDBJ whole genome shotgun (WGS) entry which is preliminary data.</text>
</comment>
<dbReference type="GO" id="GO:0008270">
    <property type="term" value="F:zinc ion binding"/>
    <property type="evidence" value="ECO:0007669"/>
    <property type="project" value="UniProtKB-UniRule"/>
</dbReference>
<feature type="binding site" evidence="8">
    <location>
        <position position="172"/>
    </location>
    <ligand>
        <name>Zn(2+)</name>
        <dbReference type="ChEBI" id="CHEBI:29105"/>
        <label>2</label>
    </ligand>
</feature>
<dbReference type="SUPFAM" id="SSF49493">
    <property type="entry name" value="HSP40/DnaJ peptide-binding domain"/>
    <property type="match status" value="2"/>
</dbReference>
<gene>
    <name evidence="8" type="primary">dnaJ</name>
    <name evidence="12" type="ORF">COU15_00270</name>
</gene>
<keyword evidence="1 8" id="KW-0479">Metal-binding</keyword>
<evidence type="ECO:0000256" key="2">
    <source>
        <dbReference type="ARBA" id="ARBA00022737"/>
    </source>
</evidence>
<dbReference type="FunFam" id="2.10.230.10:FF:000002">
    <property type="entry name" value="Molecular chaperone DnaJ"/>
    <property type="match status" value="1"/>
</dbReference>
<proteinExistence type="inferred from homology"/>
<comment type="function">
    <text evidence="8">Participates actively in the response to hyperosmotic and heat shock by preventing the aggregation of stress-denatured proteins and by disaggregating proteins, also in an autonomous, DnaK-independent fashion. Unfolded proteins bind initially to DnaJ; upon interaction with the DnaJ-bound protein, DnaK hydrolyzes its bound ATP, resulting in the formation of a stable complex. GrpE releases ADP from DnaK; ATP binding to DnaK triggers the release of the substrate protein, thus completing the reaction cycle. Several rounds of ATP-dependent interactions between DnaJ, DnaK and GrpE are required for fully efficient folding. Also involved, together with DnaK and GrpE, in the DNA replication of plasmids through activation of initiation proteins.</text>
</comment>
<dbReference type="CDD" id="cd10747">
    <property type="entry name" value="DnaJ_C"/>
    <property type="match status" value="1"/>
</dbReference>
<evidence type="ECO:0000256" key="9">
    <source>
        <dbReference type="PROSITE-ProRule" id="PRU00546"/>
    </source>
</evidence>
<dbReference type="InterPro" id="IPR036869">
    <property type="entry name" value="J_dom_sf"/>
</dbReference>
<evidence type="ECO:0000259" key="11">
    <source>
        <dbReference type="PROSITE" id="PS51188"/>
    </source>
</evidence>
<evidence type="ECO:0000313" key="13">
    <source>
        <dbReference type="Proteomes" id="UP000229315"/>
    </source>
</evidence>
<comment type="domain">
    <text evidence="8">The J domain is necessary and sufficient to stimulate DnaK ATPase activity. Zinc center 1 plays an important role in the autonomous, DnaK-independent chaperone activity of DnaJ. Zinc center 2 is essential for interaction with DnaK and for DnaJ activity.</text>
</comment>
<dbReference type="InterPro" id="IPR036410">
    <property type="entry name" value="HSP_DnaJ_Cys-rich_dom_sf"/>
</dbReference>
<dbReference type="InterPro" id="IPR001305">
    <property type="entry name" value="HSP_DnaJ_Cys-rich_dom"/>
</dbReference>
<comment type="subcellular location">
    <subcellularLocation>
        <location evidence="8">Cytoplasm</location>
    </subcellularLocation>
</comment>
<dbReference type="PROSITE" id="PS51188">
    <property type="entry name" value="ZF_CR"/>
    <property type="match status" value="1"/>
</dbReference>
<feature type="binding site" evidence="8">
    <location>
        <position position="169"/>
    </location>
    <ligand>
        <name>Zn(2+)</name>
        <dbReference type="ChEBI" id="CHEBI:29105"/>
        <label>2</label>
    </ligand>
</feature>
<comment type="similarity">
    <text evidence="6 8">Belongs to the DnaJ family.</text>
</comment>
<dbReference type="GO" id="GO:0042026">
    <property type="term" value="P:protein refolding"/>
    <property type="evidence" value="ECO:0007669"/>
    <property type="project" value="TreeGrafter"/>
</dbReference>
<name>A0A2H0UGJ0_9BACT</name>
<evidence type="ECO:0000256" key="3">
    <source>
        <dbReference type="ARBA" id="ARBA00022771"/>
    </source>
</evidence>
<dbReference type="Gene3D" id="2.60.260.20">
    <property type="entry name" value="Urease metallochaperone UreE, N-terminal domain"/>
    <property type="match status" value="2"/>
</dbReference>
<dbReference type="SMART" id="SM00271">
    <property type="entry name" value="DnaJ"/>
    <property type="match status" value="1"/>
</dbReference>
<dbReference type="CDD" id="cd06257">
    <property type="entry name" value="DnaJ"/>
    <property type="match status" value="1"/>
</dbReference>
<dbReference type="Pfam" id="PF00226">
    <property type="entry name" value="DnaJ"/>
    <property type="match status" value="1"/>
</dbReference>
<keyword evidence="8" id="KW-0963">Cytoplasm</keyword>
<feature type="binding site" evidence="8">
    <location>
        <position position="195"/>
    </location>
    <ligand>
        <name>Zn(2+)</name>
        <dbReference type="ChEBI" id="CHEBI:29105"/>
        <label>2</label>
    </ligand>
</feature>
<dbReference type="Pfam" id="PF01556">
    <property type="entry name" value="DnaJ_C"/>
    <property type="match status" value="1"/>
</dbReference>
<dbReference type="SUPFAM" id="SSF46565">
    <property type="entry name" value="Chaperone J-domain"/>
    <property type="match status" value="1"/>
</dbReference>
<dbReference type="CDD" id="cd10719">
    <property type="entry name" value="DnaJ_zf"/>
    <property type="match status" value="1"/>
</dbReference>
<dbReference type="InterPro" id="IPR002939">
    <property type="entry name" value="DnaJ_C"/>
</dbReference>
<dbReference type="GO" id="GO:0051082">
    <property type="term" value="F:unfolded protein binding"/>
    <property type="evidence" value="ECO:0007669"/>
    <property type="project" value="UniProtKB-UniRule"/>
</dbReference>
<feature type="binding site" evidence="8">
    <location>
        <position position="152"/>
    </location>
    <ligand>
        <name>Zn(2+)</name>
        <dbReference type="ChEBI" id="CHEBI:29105"/>
        <label>1</label>
    </ligand>
</feature>
<dbReference type="SUPFAM" id="SSF57938">
    <property type="entry name" value="DnaJ/Hsp40 cysteine-rich domain"/>
    <property type="match status" value="1"/>
</dbReference>
<dbReference type="GO" id="GO:0006260">
    <property type="term" value="P:DNA replication"/>
    <property type="evidence" value="ECO:0007669"/>
    <property type="project" value="UniProtKB-KW"/>
</dbReference>
<dbReference type="GO" id="GO:0005524">
    <property type="term" value="F:ATP binding"/>
    <property type="evidence" value="ECO:0007669"/>
    <property type="project" value="InterPro"/>
</dbReference>
<dbReference type="InterPro" id="IPR008971">
    <property type="entry name" value="HSP40/DnaJ_pept-bd"/>
</dbReference>
<dbReference type="Gene3D" id="2.10.230.10">
    <property type="entry name" value="Heat shock protein DnaJ, cysteine-rich domain"/>
    <property type="match status" value="1"/>
</dbReference>
<comment type="cofactor">
    <cofactor evidence="8">
        <name>Zn(2+)</name>
        <dbReference type="ChEBI" id="CHEBI:29105"/>
    </cofactor>
    <text evidence="8">Binds 2 Zn(2+) ions per monomer.</text>
</comment>
<feature type="domain" description="CR-type" evidence="11">
    <location>
        <begin position="139"/>
        <end position="221"/>
    </location>
</feature>
<keyword evidence="8" id="KW-0346">Stress response</keyword>
<dbReference type="EMBL" id="PFBH01000001">
    <property type="protein sequence ID" value="PIR85517.1"/>
    <property type="molecule type" value="Genomic_DNA"/>
</dbReference>
<dbReference type="GO" id="GO:0005737">
    <property type="term" value="C:cytoplasm"/>
    <property type="evidence" value="ECO:0007669"/>
    <property type="project" value="UniProtKB-SubCell"/>
</dbReference>
<evidence type="ECO:0000256" key="6">
    <source>
        <dbReference type="ARBA" id="ARBA00061004"/>
    </source>
</evidence>
<dbReference type="PRINTS" id="PR00625">
    <property type="entry name" value="JDOMAIN"/>
</dbReference>
<keyword evidence="3 8" id="KW-0863">Zinc-finger</keyword>
<dbReference type="GO" id="GO:0031072">
    <property type="term" value="F:heat shock protein binding"/>
    <property type="evidence" value="ECO:0007669"/>
    <property type="project" value="InterPro"/>
</dbReference>
<evidence type="ECO:0000313" key="12">
    <source>
        <dbReference type="EMBL" id="PIR85517.1"/>
    </source>
</evidence>
<keyword evidence="4 8" id="KW-0862">Zinc</keyword>
<evidence type="ECO:0000256" key="7">
    <source>
        <dbReference type="ARBA" id="ARBA00067609"/>
    </source>
</evidence>
<keyword evidence="5 8" id="KW-0143">Chaperone</keyword>
<feature type="domain" description="J" evidence="10">
    <location>
        <begin position="4"/>
        <end position="66"/>
    </location>
</feature>